<dbReference type="Pfam" id="PF13193">
    <property type="entry name" value="AMP-binding_C"/>
    <property type="match status" value="1"/>
</dbReference>
<dbReference type="InterPro" id="IPR020845">
    <property type="entry name" value="AMP-binding_CS"/>
</dbReference>
<organism evidence="3 4">
    <name type="scientific">Arthrobacter humicola</name>
    <dbReference type="NCBI Taxonomy" id="409291"/>
    <lineage>
        <taxon>Bacteria</taxon>
        <taxon>Bacillati</taxon>
        <taxon>Actinomycetota</taxon>
        <taxon>Actinomycetes</taxon>
        <taxon>Micrococcales</taxon>
        <taxon>Micrococcaceae</taxon>
        <taxon>Arthrobacter</taxon>
    </lineage>
</organism>
<dbReference type="SUPFAM" id="SSF56801">
    <property type="entry name" value="Acetyl-CoA synthetase-like"/>
    <property type="match status" value="1"/>
</dbReference>
<dbReference type="InterPro" id="IPR050237">
    <property type="entry name" value="ATP-dep_AMP-bd_enzyme"/>
</dbReference>
<evidence type="ECO:0000313" key="4">
    <source>
        <dbReference type="Proteomes" id="UP001500102"/>
    </source>
</evidence>
<dbReference type="Gene3D" id="3.30.300.30">
    <property type="match status" value="1"/>
</dbReference>
<dbReference type="GO" id="GO:0016874">
    <property type="term" value="F:ligase activity"/>
    <property type="evidence" value="ECO:0007669"/>
    <property type="project" value="UniProtKB-KW"/>
</dbReference>
<dbReference type="InterPro" id="IPR000873">
    <property type="entry name" value="AMP-dep_synth/lig_dom"/>
</dbReference>
<proteinExistence type="predicted"/>
<dbReference type="InterPro" id="IPR042099">
    <property type="entry name" value="ANL_N_sf"/>
</dbReference>
<feature type="domain" description="AMP-dependent synthetase/ligase" evidence="1">
    <location>
        <begin position="13"/>
        <end position="386"/>
    </location>
</feature>
<dbReference type="CDD" id="cd17631">
    <property type="entry name" value="FACL_FadD13-like"/>
    <property type="match status" value="1"/>
</dbReference>
<dbReference type="PANTHER" id="PTHR43767">
    <property type="entry name" value="LONG-CHAIN-FATTY-ACID--COA LIGASE"/>
    <property type="match status" value="1"/>
</dbReference>
<evidence type="ECO:0000313" key="3">
    <source>
        <dbReference type="EMBL" id="GAA2124828.1"/>
    </source>
</evidence>
<dbReference type="EMBL" id="BAAAQB010000001">
    <property type="protein sequence ID" value="GAA2124828.1"/>
    <property type="molecule type" value="Genomic_DNA"/>
</dbReference>
<dbReference type="PROSITE" id="PS00455">
    <property type="entry name" value="AMP_BINDING"/>
    <property type="match status" value="1"/>
</dbReference>
<protein>
    <submittedName>
        <fullName evidence="3">Long-chain fatty acid--CoA ligase</fullName>
    </submittedName>
</protein>
<dbReference type="Pfam" id="PF00501">
    <property type="entry name" value="AMP-binding"/>
    <property type="match status" value="1"/>
</dbReference>
<name>A0ABN2YCP4_9MICC</name>
<evidence type="ECO:0000259" key="2">
    <source>
        <dbReference type="Pfam" id="PF13193"/>
    </source>
</evidence>
<sequence>MENFGIGSWLQRRRPKSGTKTAVITGDRELSYVELADRSARLANALRDRGVAKGDRVAYLGENDPSFLETLFAAGLAGAVFVPLNTRLAPPEIQFQLRDSGAVLLVHSAALAELAERGSAGTAVGGRIVVDDSAVPGTTVPGKTGPDGGTVVEAFEAVIASGAALPPDEPVGLEDAAMILYTSGTTGNPKGALLTHGNITWNCVNVLVDFDFASTDVALMISPMFHVASLDMGVLPTLLKGGTVVLEAKFDPRRTLELIERHRATTISGVPTTYQMLCEHPDWDTTDLSSLNKLTCGGSAVPLRVLEAYERRGLRFSNGYGMTETAPGATTLPAARSRDKAGSSGLPHFFTEVRVSDPLDPGAGPAAPGTVGEIQIKGPNVIHQYWNRPGASADSYTADGWFKSGDMGYKDPDGFVFISDRLKDMIISGGENIYPAEVEQAIAELDAVGSVAVIGVPDEKWGEVPRAVVLLREGARLTEEQLRSHLEGRLARYKIPKSVVFVAEMPRTASGKIRKADLRKLTPGHV</sequence>
<feature type="domain" description="AMP-binding enzyme C-terminal" evidence="2">
    <location>
        <begin position="437"/>
        <end position="512"/>
    </location>
</feature>
<comment type="caution">
    <text evidence="3">The sequence shown here is derived from an EMBL/GenBank/DDBJ whole genome shotgun (WGS) entry which is preliminary data.</text>
</comment>
<reference evidence="3 4" key="1">
    <citation type="journal article" date="2019" name="Int. J. Syst. Evol. Microbiol.">
        <title>The Global Catalogue of Microorganisms (GCM) 10K type strain sequencing project: providing services to taxonomists for standard genome sequencing and annotation.</title>
        <authorList>
            <consortium name="The Broad Institute Genomics Platform"/>
            <consortium name="The Broad Institute Genome Sequencing Center for Infectious Disease"/>
            <person name="Wu L."/>
            <person name="Ma J."/>
        </authorList>
    </citation>
    <scope>NUCLEOTIDE SEQUENCE [LARGE SCALE GENOMIC DNA]</scope>
    <source>
        <strain evidence="3 4">JCM 15921</strain>
    </source>
</reference>
<dbReference type="InterPro" id="IPR025110">
    <property type="entry name" value="AMP-bd_C"/>
</dbReference>
<dbReference type="RefSeq" id="WP_344360769.1">
    <property type="nucleotide sequence ID" value="NZ_BAAAQB010000001.1"/>
</dbReference>
<dbReference type="PANTHER" id="PTHR43767:SF1">
    <property type="entry name" value="NONRIBOSOMAL PEPTIDE SYNTHASE PES1 (EUROFUNG)-RELATED"/>
    <property type="match status" value="1"/>
</dbReference>
<keyword evidence="3" id="KW-0436">Ligase</keyword>
<keyword evidence="4" id="KW-1185">Reference proteome</keyword>
<dbReference type="Proteomes" id="UP001500102">
    <property type="component" value="Unassembled WGS sequence"/>
</dbReference>
<gene>
    <name evidence="3" type="ORF">GCM10009825_00740</name>
</gene>
<dbReference type="Gene3D" id="3.40.50.12780">
    <property type="entry name" value="N-terminal domain of ligase-like"/>
    <property type="match status" value="1"/>
</dbReference>
<dbReference type="InterPro" id="IPR045851">
    <property type="entry name" value="AMP-bd_C_sf"/>
</dbReference>
<dbReference type="NCBIfam" id="NF004837">
    <property type="entry name" value="PRK06187.1"/>
    <property type="match status" value="1"/>
</dbReference>
<evidence type="ECO:0000259" key="1">
    <source>
        <dbReference type="Pfam" id="PF00501"/>
    </source>
</evidence>
<accession>A0ABN2YCP4</accession>